<evidence type="ECO:0000313" key="1">
    <source>
        <dbReference type="EMBL" id="XCG52327.1"/>
    </source>
</evidence>
<keyword evidence="1" id="KW-0614">Plasmid</keyword>
<gene>
    <name evidence="1" type="ORF">ABVK50_29640</name>
</gene>
<dbReference type="RefSeq" id="WP_353646534.1">
    <property type="nucleotide sequence ID" value="NZ_CP159256.1"/>
</dbReference>
<accession>A0AAU8D1H5</accession>
<organism evidence="1">
    <name type="scientific">Mesorhizobium sp. WSM2240</name>
    <dbReference type="NCBI Taxonomy" id="3228851"/>
    <lineage>
        <taxon>Bacteria</taxon>
        <taxon>Pseudomonadati</taxon>
        <taxon>Pseudomonadota</taxon>
        <taxon>Alphaproteobacteria</taxon>
        <taxon>Hyphomicrobiales</taxon>
        <taxon>Phyllobacteriaceae</taxon>
        <taxon>Mesorhizobium</taxon>
    </lineage>
</organism>
<reference evidence="1" key="1">
    <citation type="submission" date="2024-06" db="EMBL/GenBank/DDBJ databases">
        <title>Mesorhizobium karijinii sp. nov., a symbiont of the iconic Swainsona formosa from arid Australia.</title>
        <authorList>
            <person name="Hill Y.J."/>
            <person name="Watkin E.L.J."/>
            <person name="O'Hara G.W."/>
            <person name="Terpolilli J."/>
            <person name="Tye M.L."/>
            <person name="Kohlmeier M.G."/>
        </authorList>
    </citation>
    <scope>NUCLEOTIDE SEQUENCE</scope>
    <source>
        <strain evidence="1">WSM2240</strain>
        <plasmid evidence="1">pMk2240A</plasmid>
    </source>
</reference>
<protein>
    <submittedName>
        <fullName evidence="1">Uncharacterized protein</fullName>
    </submittedName>
</protein>
<sequence length="67" mass="7704">MSRPKQLTYLIITELARSKTYADIARNSSFRYRDQPVDARQIGDELGVDYPTQRARIARGLWQSSDG</sequence>
<geneLocation type="plasmid" evidence="1">
    <name>pMk2240A</name>
</geneLocation>
<dbReference type="EMBL" id="CP159256">
    <property type="protein sequence ID" value="XCG52327.1"/>
    <property type="molecule type" value="Genomic_DNA"/>
</dbReference>
<dbReference type="AlphaFoldDB" id="A0AAU8D1H5"/>
<name>A0AAU8D1H5_9HYPH</name>
<proteinExistence type="predicted"/>